<evidence type="ECO:0000259" key="4">
    <source>
        <dbReference type="PROSITE" id="PS50003"/>
    </source>
</evidence>
<feature type="region of interest" description="Disordered" evidence="3">
    <location>
        <begin position="463"/>
        <end position="482"/>
    </location>
</feature>
<protein>
    <submittedName>
        <fullName evidence="6">Fimbrin-like protein 2-like</fullName>
    </submittedName>
</protein>
<dbReference type="SUPFAM" id="SSF47576">
    <property type="entry name" value="Calponin-homology domain, CH-domain"/>
    <property type="match status" value="1"/>
</dbReference>
<dbReference type="InterPro" id="IPR001715">
    <property type="entry name" value="CH_dom"/>
</dbReference>
<evidence type="ECO:0000256" key="1">
    <source>
        <dbReference type="ARBA" id="ARBA00022737"/>
    </source>
</evidence>
<dbReference type="InterPro" id="IPR036872">
    <property type="entry name" value="CH_dom_sf"/>
</dbReference>
<dbReference type="AlphaFoldDB" id="A0A2P6NSI9"/>
<keyword evidence="7" id="KW-1185">Reference proteome</keyword>
<dbReference type="GO" id="GO:0005884">
    <property type="term" value="C:actin filament"/>
    <property type="evidence" value="ECO:0007669"/>
    <property type="project" value="TreeGrafter"/>
</dbReference>
<dbReference type="InterPro" id="IPR039959">
    <property type="entry name" value="Fimbrin/Plastin"/>
</dbReference>
<dbReference type="GO" id="GO:0051015">
    <property type="term" value="F:actin filament binding"/>
    <property type="evidence" value="ECO:0007669"/>
    <property type="project" value="InterPro"/>
</dbReference>
<dbReference type="SMART" id="SM00233">
    <property type="entry name" value="PH"/>
    <property type="match status" value="1"/>
</dbReference>
<dbReference type="Proteomes" id="UP000241769">
    <property type="component" value="Unassembled WGS sequence"/>
</dbReference>
<keyword evidence="2" id="KW-0009">Actin-binding</keyword>
<gene>
    <name evidence="6" type="ORF">PROFUN_03675</name>
</gene>
<evidence type="ECO:0000259" key="5">
    <source>
        <dbReference type="PROSITE" id="PS50021"/>
    </source>
</evidence>
<dbReference type="Pfam" id="PF00169">
    <property type="entry name" value="PH"/>
    <property type="match status" value="1"/>
</dbReference>
<name>A0A2P6NSI9_9EUKA</name>
<dbReference type="GO" id="GO:0051017">
    <property type="term" value="P:actin filament bundle assembly"/>
    <property type="evidence" value="ECO:0007669"/>
    <property type="project" value="InterPro"/>
</dbReference>
<feature type="domain" description="PH" evidence="4">
    <location>
        <begin position="610"/>
        <end position="711"/>
    </location>
</feature>
<evidence type="ECO:0000313" key="7">
    <source>
        <dbReference type="Proteomes" id="UP000241769"/>
    </source>
</evidence>
<keyword evidence="1" id="KW-0677">Repeat</keyword>
<dbReference type="SMART" id="SM00033">
    <property type="entry name" value="CH"/>
    <property type="match status" value="1"/>
</dbReference>
<dbReference type="PANTHER" id="PTHR19961">
    <property type="entry name" value="FIMBRIN/PLASTIN"/>
    <property type="match status" value="1"/>
</dbReference>
<evidence type="ECO:0000256" key="2">
    <source>
        <dbReference type="ARBA" id="ARBA00023203"/>
    </source>
</evidence>
<dbReference type="InParanoid" id="A0A2P6NSI9"/>
<organism evidence="6 7">
    <name type="scientific">Planoprotostelium fungivorum</name>
    <dbReference type="NCBI Taxonomy" id="1890364"/>
    <lineage>
        <taxon>Eukaryota</taxon>
        <taxon>Amoebozoa</taxon>
        <taxon>Evosea</taxon>
        <taxon>Variosea</taxon>
        <taxon>Cavosteliida</taxon>
        <taxon>Cavosteliaceae</taxon>
        <taxon>Planoprotostelium</taxon>
    </lineage>
</organism>
<comment type="caution">
    <text evidence="6">The sequence shown here is derived from an EMBL/GenBank/DDBJ whole genome shotgun (WGS) entry which is preliminary data.</text>
</comment>
<proteinExistence type="predicted"/>
<dbReference type="InterPro" id="IPR011993">
    <property type="entry name" value="PH-like_dom_sf"/>
</dbReference>
<sequence length="867" mass="95860">MFNWKTPLTIVFRLYESFSEEPSFTSYSLVNNTHHTCTRYETQMSTTENKPSLLETIGEKILDAKETVVAAATGAAPLDRHAPAAPEAPTPAETVAPIPEGQQLGQAVASANDKLQNRPTFIPPAEPEHQQMMDLIHNLGVRDLGRDLFYYRQFFTEEEIAEYWKEFEHDQEARVTVGDLLRAGGRRPAFEEVRTALSNRETDQTLSFGQFLGLLKESRGLDKNREKLLQRETVLSEGSGVHGNSMEERQVLIHFVNLLLERDETVSGILPLDEKSPVVFNEFTDGGLFCKLLNRIQPGTIDEDKAFHFGEGLHFLQLMDNQVMSLKAAKSLGANVDSIDPEGLLRGDPRHILSFLEQLFKLTFGCGSRQYNEEESDRISKGLLGAPTEPGFFVPAESAPAVPKVTEADLYAAERAAPVNGPMHSELEAARLNAQKYSALVAHLESQMGQPTLSREVPLTSQITQQPQMQQPQMQQPEVQQPQMQRPQMQQQMPQQMRSFNPALGMFQQQPSYNNPLAQRSTPYYNVLSSLSPRTQRRAVNPAPAPYAQFQNQTPVSSSAYSTPMVSATPAMVSATPAMVSATPAMVPATPSLVSATPAMIPATPALGGATTGTGIVPRRAGEALVKGILRWKKRYIALDGQWLHLYKNSGNNSGKHSIDLSGATVTQDIEASKPHSIFVNNARQQEKAHISFGSEILMQDWMRDLNDAKTYIQQNAASRTITMTQPVHNSAMQSQPIYNTMQSQPIYNNTMQSQPIYNNTMQSQPIYNNAANQRVIRPQTYGTYSTQQMSGSSQTGPFGQLNHGPVGPSQPTTFYSGSGVVRTTYTDTPMGAPKVDFSNPETLREFGLQHLIRPTPNPLPNSANTL</sequence>
<reference evidence="6 7" key="1">
    <citation type="journal article" date="2018" name="Genome Biol. Evol.">
        <title>Multiple Roots of Fruiting Body Formation in Amoebozoa.</title>
        <authorList>
            <person name="Hillmann F."/>
            <person name="Forbes G."/>
            <person name="Novohradska S."/>
            <person name="Ferling I."/>
            <person name="Riege K."/>
            <person name="Groth M."/>
            <person name="Westermann M."/>
            <person name="Marz M."/>
            <person name="Spaller T."/>
            <person name="Winckler T."/>
            <person name="Schaap P."/>
            <person name="Glockner G."/>
        </authorList>
    </citation>
    <scope>NUCLEOTIDE SEQUENCE [LARGE SCALE GENOMIC DNA]</scope>
    <source>
        <strain evidence="6 7">Jena</strain>
    </source>
</reference>
<accession>A0A2P6NSI9</accession>
<dbReference type="GO" id="GO:0051639">
    <property type="term" value="P:actin filament network formation"/>
    <property type="evidence" value="ECO:0007669"/>
    <property type="project" value="TreeGrafter"/>
</dbReference>
<dbReference type="SUPFAM" id="SSF50729">
    <property type="entry name" value="PH domain-like"/>
    <property type="match status" value="1"/>
</dbReference>
<feature type="domain" description="Calponin-homology (CH)" evidence="5">
    <location>
        <begin position="246"/>
        <end position="364"/>
    </location>
</feature>
<dbReference type="PROSITE" id="PS50021">
    <property type="entry name" value="CH"/>
    <property type="match status" value="1"/>
</dbReference>
<dbReference type="EMBL" id="MDYQ01000025">
    <property type="protein sequence ID" value="PRP86927.1"/>
    <property type="molecule type" value="Genomic_DNA"/>
</dbReference>
<evidence type="ECO:0000313" key="6">
    <source>
        <dbReference type="EMBL" id="PRP86927.1"/>
    </source>
</evidence>
<dbReference type="Gene3D" id="2.30.29.30">
    <property type="entry name" value="Pleckstrin-homology domain (PH domain)/Phosphotyrosine-binding domain (PTB)"/>
    <property type="match status" value="1"/>
</dbReference>
<feature type="compositionally biased region" description="Low complexity" evidence="3">
    <location>
        <begin position="465"/>
        <end position="482"/>
    </location>
</feature>
<dbReference type="PANTHER" id="PTHR19961:SF18">
    <property type="entry name" value="FI19014P1"/>
    <property type="match status" value="1"/>
</dbReference>
<dbReference type="Pfam" id="PF00307">
    <property type="entry name" value="CH"/>
    <property type="match status" value="1"/>
</dbReference>
<dbReference type="GO" id="GO:0032432">
    <property type="term" value="C:actin filament bundle"/>
    <property type="evidence" value="ECO:0007669"/>
    <property type="project" value="TreeGrafter"/>
</dbReference>
<dbReference type="GO" id="GO:0005737">
    <property type="term" value="C:cytoplasm"/>
    <property type="evidence" value="ECO:0007669"/>
    <property type="project" value="TreeGrafter"/>
</dbReference>
<dbReference type="Gene3D" id="1.10.418.10">
    <property type="entry name" value="Calponin-like domain"/>
    <property type="match status" value="1"/>
</dbReference>
<evidence type="ECO:0000256" key="3">
    <source>
        <dbReference type="SAM" id="MobiDB-lite"/>
    </source>
</evidence>
<dbReference type="InterPro" id="IPR001849">
    <property type="entry name" value="PH_domain"/>
</dbReference>
<dbReference type="STRING" id="1890364.A0A2P6NSI9"/>
<dbReference type="PROSITE" id="PS50003">
    <property type="entry name" value="PH_DOMAIN"/>
    <property type="match status" value="1"/>
</dbReference>
<dbReference type="CDD" id="cd00821">
    <property type="entry name" value="PH"/>
    <property type="match status" value="1"/>
</dbReference>